<name>I4AQE1_BERLS</name>
<dbReference type="AlphaFoldDB" id="I4AQE1"/>
<feature type="domain" description="DUF4349" evidence="1">
    <location>
        <begin position="80"/>
        <end position="229"/>
    </location>
</feature>
<evidence type="ECO:0000259" key="1">
    <source>
        <dbReference type="Pfam" id="PF14257"/>
    </source>
</evidence>
<protein>
    <recommendedName>
        <fullName evidence="1">DUF4349 domain-containing protein</fullName>
    </recommendedName>
</protein>
<keyword evidence="3" id="KW-1185">Reference proteome</keyword>
<dbReference type="eggNOG" id="COG5662">
    <property type="taxonomic scope" value="Bacteria"/>
</dbReference>
<dbReference type="STRING" id="880071.Fleli_3871"/>
<accession>I4AQE1</accession>
<dbReference type="Proteomes" id="UP000006054">
    <property type="component" value="Chromosome"/>
</dbReference>
<evidence type="ECO:0000313" key="2">
    <source>
        <dbReference type="EMBL" id="AFM06176.1"/>
    </source>
</evidence>
<proteinExistence type="predicted"/>
<dbReference type="KEGG" id="fli:Fleli_3871"/>
<dbReference type="EMBL" id="CP003345">
    <property type="protein sequence ID" value="AFM06176.1"/>
    <property type="molecule type" value="Genomic_DNA"/>
</dbReference>
<evidence type="ECO:0000313" key="3">
    <source>
        <dbReference type="Proteomes" id="UP000006054"/>
    </source>
</evidence>
<dbReference type="HOGENOM" id="CLU_1105861_0_0_10"/>
<dbReference type="PROSITE" id="PS51257">
    <property type="entry name" value="PROKAR_LIPOPROTEIN"/>
    <property type="match status" value="1"/>
</dbReference>
<gene>
    <name evidence="2" type="ordered locus">Fleli_3871</name>
</gene>
<dbReference type="Pfam" id="PF14257">
    <property type="entry name" value="DUF4349"/>
    <property type="match status" value="1"/>
</dbReference>
<sequence length="251" mass="29120" precursor="true">MIFKKYSDSIINFLLVLFLFVNLILFSSCASPKMMHYTRGQNTGSLNDNYTQASNVNLEKINFEKIQKNPKNPKTPKEKRKILYSAGLTIVSPLPDSINPQLERITEKYDGYVGRLSTTETTIRIKSEYFETVVEEIEKLGKITRKNIYGNDVTEQYWDAQIRLDNALETRKRYLELLKMAQNVEEAILVERELARIMQDIDLLKGQINRLDNLEEFATITISIKEKKKLGVLGYVGVGLYKSVKWFFVRN</sequence>
<reference evidence="3" key="1">
    <citation type="submission" date="2012-06" db="EMBL/GenBank/DDBJ databases">
        <title>The complete genome of Flexibacter litoralis DSM 6794.</title>
        <authorList>
            <person name="Lucas S."/>
            <person name="Copeland A."/>
            <person name="Lapidus A."/>
            <person name="Glavina del Rio T."/>
            <person name="Dalin E."/>
            <person name="Tice H."/>
            <person name="Bruce D."/>
            <person name="Goodwin L."/>
            <person name="Pitluck S."/>
            <person name="Peters L."/>
            <person name="Ovchinnikova G."/>
            <person name="Lu M."/>
            <person name="Kyrpides N."/>
            <person name="Mavromatis K."/>
            <person name="Ivanova N."/>
            <person name="Brettin T."/>
            <person name="Detter J.C."/>
            <person name="Han C."/>
            <person name="Larimer F."/>
            <person name="Land M."/>
            <person name="Hauser L."/>
            <person name="Markowitz V."/>
            <person name="Cheng J.-F."/>
            <person name="Hugenholtz P."/>
            <person name="Woyke T."/>
            <person name="Wu D."/>
            <person name="Spring S."/>
            <person name="Lang E."/>
            <person name="Kopitz M."/>
            <person name="Brambilla E."/>
            <person name="Klenk H.-P."/>
            <person name="Eisen J.A."/>
        </authorList>
    </citation>
    <scope>NUCLEOTIDE SEQUENCE [LARGE SCALE GENOMIC DNA]</scope>
    <source>
        <strain evidence="3">ATCC 23117 / DSM 6794 / NBRC 15988 / NCIMB 1366 / Sio-4</strain>
    </source>
</reference>
<dbReference type="InterPro" id="IPR025645">
    <property type="entry name" value="DUF4349"/>
</dbReference>
<organism evidence="2 3">
    <name type="scientific">Bernardetia litoralis (strain ATCC 23117 / DSM 6794 / NBRC 15988 / NCIMB 1366 / Fx l1 / Sio-4)</name>
    <name type="common">Flexibacter litoralis</name>
    <dbReference type="NCBI Taxonomy" id="880071"/>
    <lineage>
        <taxon>Bacteria</taxon>
        <taxon>Pseudomonadati</taxon>
        <taxon>Bacteroidota</taxon>
        <taxon>Cytophagia</taxon>
        <taxon>Cytophagales</taxon>
        <taxon>Bernardetiaceae</taxon>
        <taxon>Bernardetia</taxon>
    </lineage>
</organism>